<accession>A0A8X6TS35</accession>
<keyword evidence="3" id="KW-1185">Reference proteome</keyword>
<proteinExistence type="predicted"/>
<name>A0A8X6TS35_NEPPI</name>
<evidence type="ECO:0000313" key="2">
    <source>
        <dbReference type="EMBL" id="GFT41251.1"/>
    </source>
</evidence>
<dbReference type="EMBL" id="BMAW01110041">
    <property type="protein sequence ID" value="GFT41251.1"/>
    <property type="molecule type" value="Genomic_DNA"/>
</dbReference>
<sequence>MQNTSSTVWRHKEGGTLATQNPPPKPRVRPPHSWITKIVTRSTSSIKGQIHVIIGLKDTCEEGRQDLQHPQFW</sequence>
<dbReference type="Proteomes" id="UP000887013">
    <property type="component" value="Unassembled WGS sequence"/>
</dbReference>
<reference evidence="2" key="1">
    <citation type="submission" date="2020-08" db="EMBL/GenBank/DDBJ databases">
        <title>Multicomponent nature underlies the extraordinary mechanical properties of spider dragline silk.</title>
        <authorList>
            <person name="Kono N."/>
            <person name="Nakamura H."/>
            <person name="Mori M."/>
            <person name="Yoshida Y."/>
            <person name="Ohtoshi R."/>
            <person name="Malay A.D."/>
            <person name="Moran D.A.P."/>
            <person name="Tomita M."/>
            <person name="Numata K."/>
            <person name="Arakawa K."/>
        </authorList>
    </citation>
    <scope>NUCLEOTIDE SEQUENCE</scope>
</reference>
<evidence type="ECO:0000256" key="1">
    <source>
        <dbReference type="SAM" id="MobiDB-lite"/>
    </source>
</evidence>
<protein>
    <submittedName>
        <fullName evidence="2">Uncharacterized protein</fullName>
    </submittedName>
</protein>
<dbReference type="AlphaFoldDB" id="A0A8X6TS35"/>
<evidence type="ECO:0000313" key="3">
    <source>
        <dbReference type="Proteomes" id="UP000887013"/>
    </source>
</evidence>
<gene>
    <name evidence="2" type="ORF">NPIL_487511</name>
</gene>
<feature type="region of interest" description="Disordered" evidence="1">
    <location>
        <begin position="1"/>
        <end position="31"/>
    </location>
</feature>
<organism evidence="2 3">
    <name type="scientific">Nephila pilipes</name>
    <name type="common">Giant wood spider</name>
    <name type="synonym">Nephila maculata</name>
    <dbReference type="NCBI Taxonomy" id="299642"/>
    <lineage>
        <taxon>Eukaryota</taxon>
        <taxon>Metazoa</taxon>
        <taxon>Ecdysozoa</taxon>
        <taxon>Arthropoda</taxon>
        <taxon>Chelicerata</taxon>
        <taxon>Arachnida</taxon>
        <taxon>Araneae</taxon>
        <taxon>Araneomorphae</taxon>
        <taxon>Entelegynae</taxon>
        <taxon>Araneoidea</taxon>
        <taxon>Nephilidae</taxon>
        <taxon>Nephila</taxon>
    </lineage>
</organism>
<comment type="caution">
    <text evidence="2">The sequence shown here is derived from an EMBL/GenBank/DDBJ whole genome shotgun (WGS) entry which is preliminary data.</text>
</comment>